<organism evidence="1 2">
    <name type="scientific">Actinophytocola glycyrrhizae</name>
    <dbReference type="NCBI Taxonomy" id="2044873"/>
    <lineage>
        <taxon>Bacteria</taxon>
        <taxon>Bacillati</taxon>
        <taxon>Actinomycetota</taxon>
        <taxon>Actinomycetes</taxon>
        <taxon>Pseudonocardiales</taxon>
        <taxon>Pseudonocardiaceae</taxon>
    </lineage>
</organism>
<accession>A0ABV9S863</accession>
<dbReference type="RefSeq" id="WP_378057921.1">
    <property type="nucleotide sequence ID" value="NZ_JBHSIS010000009.1"/>
</dbReference>
<reference evidence="2" key="1">
    <citation type="journal article" date="2019" name="Int. J. Syst. Evol. Microbiol.">
        <title>The Global Catalogue of Microorganisms (GCM) 10K type strain sequencing project: providing services to taxonomists for standard genome sequencing and annotation.</title>
        <authorList>
            <consortium name="The Broad Institute Genomics Platform"/>
            <consortium name="The Broad Institute Genome Sequencing Center for Infectious Disease"/>
            <person name="Wu L."/>
            <person name="Ma J."/>
        </authorList>
    </citation>
    <scope>NUCLEOTIDE SEQUENCE [LARGE SCALE GENOMIC DNA]</scope>
    <source>
        <strain evidence="2">ZS-22-S1</strain>
    </source>
</reference>
<name>A0ABV9S863_9PSEU</name>
<keyword evidence="2" id="KW-1185">Reference proteome</keyword>
<gene>
    <name evidence="1" type="ORF">ACFPCV_20775</name>
</gene>
<protein>
    <submittedName>
        <fullName evidence="1">Uncharacterized protein</fullName>
    </submittedName>
</protein>
<dbReference type="Proteomes" id="UP001595859">
    <property type="component" value="Unassembled WGS sequence"/>
</dbReference>
<evidence type="ECO:0000313" key="2">
    <source>
        <dbReference type="Proteomes" id="UP001595859"/>
    </source>
</evidence>
<evidence type="ECO:0000313" key="1">
    <source>
        <dbReference type="EMBL" id="MFC4855954.1"/>
    </source>
</evidence>
<comment type="caution">
    <text evidence="1">The sequence shown here is derived from an EMBL/GenBank/DDBJ whole genome shotgun (WGS) entry which is preliminary data.</text>
</comment>
<proteinExistence type="predicted"/>
<sequence>MRAEHRVGMGLWHPNVPHGGPPVLALFVPHDAPTLSVTSPGSHAHVPRAAGWALTALGREYHGGRLILISAPHESPQARLGECLVTVMAVDDAVAGGHRAAGGLGAGLVERTLRTPGELAALAATTGVDLRPSSAATRTSAASRRCRRRR</sequence>
<dbReference type="EMBL" id="JBHSIS010000009">
    <property type="protein sequence ID" value="MFC4855954.1"/>
    <property type="molecule type" value="Genomic_DNA"/>
</dbReference>